<comment type="subunit">
    <text evidence="6">Heterooligomer composed of large and small subunits.</text>
</comment>
<dbReference type="NCBIfam" id="NF002139">
    <property type="entry name" value="PRK00977.1-3"/>
    <property type="match status" value="1"/>
</dbReference>
<dbReference type="NCBIfam" id="TIGR01280">
    <property type="entry name" value="xseB"/>
    <property type="match status" value="1"/>
</dbReference>
<comment type="similarity">
    <text evidence="1 6">Belongs to the XseB family.</text>
</comment>
<dbReference type="PANTHER" id="PTHR34137:SF1">
    <property type="entry name" value="EXODEOXYRIBONUCLEASE 7 SMALL SUBUNIT"/>
    <property type="match status" value="1"/>
</dbReference>
<evidence type="ECO:0000313" key="8">
    <source>
        <dbReference type="Proteomes" id="UP000474757"/>
    </source>
</evidence>
<dbReference type="AlphaFoldDB" id="A0A6B2JS42"/>
<comment type="subcellular location">
    <subcellularLocation>
        <location evidence="6">Cytoplasm</location>
    </subcellularLocation>
</comment>
<evidence type="ECO:0000313" key="7">
    <source>
        <dbReference type="EMBL" id="NDU99398.1"/>
    </source>
</evidence>
<comment type="function">
    <text evidence="6">Bidirectionally degrades single-stranded DNA into large acid-insoluble oligonucleotides, which are then degraded further into small acid-soluble oligonucleotides.</text>
</comment>
<gene>
    <name evidence="6" type="primary">xseB</name>
    <name evidence="7" type="ORF">GZA08_00255</name>
</gene>
<dbReference type="GO" id="GO:0005829">
    <property type="term" value="C:cytosol"/>
    <property type="evidence" value="ECO:0007669"/>
    <property type="project" value="TreeGrafter"/>
</dbReference>
<evidence type="ECO:0000256" key="5">
    <source>
        <dbReference type="ARBA" id="ARBA00022839"/>
    </source>
</evidence>
<dbReference type="PIRSF" id="PIRSF006488">
    <property type="entry name" value="Exonuc_VII_S"/>
    <property type="match status" value="1"/>
</dbReference>
<dbReference type="EMBL" id="JAAGAB010000001">
    <property type="protein sequence ID" value="NDU99398.1"/>
    <property type="molecule type" value="Genomic_DNA"/>
</dbReference>
<dbReference type="GO" id="GO:0009318">
    <property type="term" value="C:exodeoxyribonuclease VII complex"/>
    <property type="evidence" value="ECO:0007669"/>
    <property type="project" value="UniProtKB-UniRule"/>
</dbReference>
<protein>
    <recommendedName>
        <fullName evidence="6">Exodeoxyribonuclease 7 small subunit</fullName>
        <ecNumber evidence="6">3.1.11.6</ecNumber>
    </recommendedName>
    <alternativeName>
        <fullName evidence="6">Exodeoxyribonuclease VII small subunit</fullName>
        <shortName evidence="6">Exonuclease VII small subunit</shortName>
    </alternativeName>
</protein>
<dbReference type="InterPro" id="IPR037004">
    <property type="entry name" value="Exonuc_VII_ssu_sf"/>
</dbReference>
<dbReference type="GO" id="GO:0008855">
    <property type="term" value="F:exodeoxyribonuclease VII activity"/>
    <property type="evidence" value="ECO:0007669"/>
    <property type="project" value="UniProtKB-UniRule"/>
</dbReference>
<accession>A0A6B2JS42</accession>
<sequence length="78" mass="8380">MSETPVESMSFEAALAELEQVVTKLDRGEVPLEESIALYNRGAALKTHCEAKLKDAEEKVQKITLAGGKAAGTEDFNA</sequence>
<keyword evidence="8" id="KW-1185">Reference proteome</keyword>
<evidence type="ECO:0000256" key="2">
    <source>
        <dbReference type="ARBA" id="ARBA00022490"/>
    </source>
</evidence>
<evidence type="ECO:0000256" key="1">
    <source>
        <dbReference type="ARBA" id="ARBA00009998"/>
    </source>
</evidence>
<evidence type="ECO:0000256" key="4">
    <source>
        <dbReference type="ARBA" id="ARBA00022801"/>
    </source>
</evidence>
<organism evidence="7 8">
    <name type="scientific">Pseudoroseicyclus tamaricis</name>
    <dbReference type="NCBI Taxonomy" id="2705421"/>
    <lineage>
        <taxon>Bacteria</taxon>
        <taxon>Pseudomonadati</taxon>
        <taxon>Pseudomonadota</taxon>
        <taxon>Alphaproteobacteria</taxon>
        <taxon>Rhodobacterales</taxon>
        <taxon>Paracoccaceae</taxon>
        <taxon>Pseudoroseicyclus</taxon>
    </lineage>
</organism>
<keyword evidence="5 6" id="KW-0269">Exonuclease</keyword>
<dbReference type="Pfam" id="PF02609">
    <property type="entry name" value="Exonuc_VII_S"/>
    <property type="match status" value="1"/>
</dbReference>
<dbReference type="RefSeq" id="WP_163888852.1">
    <property type="nucleotide sequence ID" value="NZ_JAAFYS010000001.1"/>
</dbReference>
<name>A0A6B2JS42_9RHOB</name>
<dbReference type="Gene3D" id="1.10.287.1040">
    <property type="entry name" value="Exonuclease VII, small subunit"/>
    <property type="match status" value="1"/>
</dbReference>
<keyword evidence="2 6" id="KW-0963">Cytoplasm</keyword>
<dbReference type="Proteomes" id="UP000474757">
    <property type="component" value="Unassembled WGS sequence"/>
</dbReference>
<keyword evidence="4 6" id="KW-0378">Hydrolase</keyword>
<dbReference type="HAMAP" id="MF_00337">
    <property type="entry name" value="Exonuc_7_S"/>
    <property type="match status" value="1"/>
</dbReference>
<reference evidence="7 8" key="1">
    <citation type="submission" date="2020-02" db="EMBL/GenBank/DDBJ databases">
        <title>Pseudoroseicyclus tamarix, sp. nov., isolated from offshore sediment of a Tamarix chinensis forest.</title>
        <authorList>
            <person name="Gai Y."/>
        </authorList>
    </citation>
    <scope>NUCLEOTIDE SEQUENCE [LARGE SCALE GENOMIC DNA]</scope>
    <source>
        <strain evidence="7 8">CLL3-39</strain>
    </source>
</reference>
<evidence type="ECO:0000256" key="3">
    <source>
        <dbReference type="ARBA" id="ARBA00022722"/>
    </source>
</evidence>
<comment type="caution">
    <text evidence="7">The sequence shown here is derived from an EMBL/GenBank/DDBJ whole genome shotgun (WGS) entry which is preliminary data.</text>
</comment>
<dbReference type="InterPro" id="IPR003761">
    <property type="entry name" value="Exonuc_VII_S"/>
</dbReference>
<dbReference type="GO" id="GO:0006308">
    <property type="term" value="P:DNA catabolic process"/>
    <property type="evidence" value="ECO:0007669"/>
    <property type="project" value="UniProtKB-UniRule"/>
</dbReference>
<keyword evidence="3 6" id="KW-0540">Nuclease</keyword>
<comment type="catalytic activity">
    <reaction evidence="6">
        <text>Exonucleolytic cleavage in either 5'- to 3'- or 3'- to 5'-direction to yield nucleoside 5'-phosphates.</text>
        <dbReference type="EC" id="3.1.11.6"/>
    </reaction>
</comment>
<dbReference type="SUPFAM" id="SSF116842">
    <property type="entry name" value="XseB-like"/>
    <property type="match status" value="1"/>
</dbReference>
<evidence type="ECO:0000256" key="6">
    <source>
        <dbReference type="HAMAP-Rule" id="MF_00337"/>
    </source>
</evidence>
<dbReference type="EC" id="3.1.11.6" evidence="6"/>
<dbReference type="PANTHER" id="PTHR34137">
    <property type="entry name" value="EXODEOXYRIBONUCLEASE 7 SMALL SUBUNIT"/>
    <property type="match status" value="1"/>
</dbReference>
<proteinExistence type="inferred from homology"/>